<accession>Q0EXN4</accession>
<evidence type="ECO:0000259" key="9">
    <source>
        <dbReference type="Pfam" id="PF01551"/>
    </source>
</evidence>
<keyword evidence="4" id="KW-0479">Metal-binding</keyword>
<evidence type="ECO:0000256" key="4">
    <source>
        <dbReference type="ARBA" id="ARBA00022723"/>
    </source>
</evidence>
<comment type="subcellular location">
    <subcellularLocation>
        <location evidence="2">Cell envelope</location>
    </subcellularLocation>
</comment>
<dbReference type="Pfam" id="PF01551">
    <property type="entry name" value="Peptidase_M23"/>
    <property type="match status" value="1"/>
</dbReference>
<evidence type="ECO:0000313" key="11">
    <source>
        <dbReference type="EMBL" id="EAU54013.1"/>
    </source>
</evidence>
<dbReference type="OrthoDB" id="5298450at2"/>
<feature type="transmembrane region" description="Helical" evidence="8">
    <location>
        <begin position="32"/>
        <end position="53"/>
    </location>
</feature>
<dbReference type="PANTHER" id="PTHR21666">
    <property type="entry name" value="PEPTIDASE-RELATED"/>
    <property type="match status" value="1"/>
</dbReference>
<keyword evidence="12" id="KW-1185">Reference proteome</keyword>
<dbReference type="SUPFAM" id="SSF51261">
    <property type="entry name" value="Duplicated hybrid motif"/>
    <property type="match status" value="1"/>
</dbReference>
<evidence type="ECO:0000259" key="10">
    <source>
        <dbReference type="Pfam" id="PF19425"/>
    </source>
</evidence>
<evidence type="ECO:0000256" key="2">
    <source>
        <dbReference type="ARBA" id="ARBA00004196"/>
    </source>
</evidence>
<evidence type="ECO:0000256" key="8">
    <source>
        <dbReference type="SAM" id="Phobius"/>
    </source>
</evidence>
<feature type="domain" description="M23ase beta-sheet core" evidence="9">
    <location>
        <begin position="304"/>
        <end position="401"/>
    </location>
</feature>
<reference evidence="11 12" key="1">
    <citation type="submission" date="2006-09" db="EMBL/GenBank/DDBJ databases">
        <authorList>
            <person name="Emerson D."/>
            <person name="Ferriera S."/>
            <person name="Johnson J."/>
            <person name="Kravitz S."/>
            <person name="Halpern A."/>
            <person name="Remington K."/>
            <person name="Beeson K."/>
            <person name="Tran B."/>
            <person name="Rogers Y.-H."/>
            <person name="Friedman R."/>
            <person name="Venter J.C."/>
        </authorList>
    </citation>
    <scope>NUCLEOTIDE SEQUENCE [LARGE SCALE GENOMIC DNA]</scope>
    <source>
        <strain evidence="11 12">PV-1</strain>
    </source>
</reference>
<organism evidence="11 12">
    <name type="scientific">Mariprofundus ferrooxydans PV-1</name>
    <dbReference type="NCBI Taxonomy" id="314345"/>
    <lineage>
        <taxon>Bacteria</taxon>
        <taxon>Pseudomonadati</taxon>
        <taxon>Pseudomonadota</taxon>
        <taxon>Candidatius Mariprofundia</taxon>
        <taxon>Mariprofundales</taxon>
        <taxon>Mariprofundaceae</taxon>
        <taxon>Mariprofundus</taxon>
    </lineage>
</organism>
<dbReference type="InParanoid" id="Q0EXN4"/>
<dbReference type="FunCoup" id="Q0EXN4">
    <property type="interactions" value="100"/>
</dbReference>
<evidence type="ECO:0000256" key="1">
    <source>
        <dbReference type="ARBA" id="ARBA00001947"/>
    </source>
</evidence>
<keyword evidence="8" id="KW-1133">Transmembrane helix</keyword>
<gene>
    <name evidence="11" type="ORF">SPV1_03213</name>
</gene>
<dbReference type="GO" id="GO:0030313">
    <property type="term" value="C:cell envelope"/>
    <property type="evidence" value="ECO:0007669"/>
    <property type="project" value="UniProtKB-SubCell"/>
</dbReference>
<keyword evidence="8" id="KW-0812">Transmembrane</keyword>
<comment type="cofactor">
    <cofactor evidence="1">
        <name>Zn(2+)</name>
        <dbReference type="ChEBI" id="CHEBI:29105"/>
    </cofactor>
</comment>
<dbReference type="GO" id="GO:0004222">
    <property type="term" value="F:metalloendopeptidase activity"/>
    <property type="evidence" value="ECO:0007669"/>
    <property type="project" value="TreeGrafter"/>
</dbReference>
<dbReference type="RefSeq" id="WP_009850963.1">
    <property type="nucleotide sequence ID" value="NZ_DS022295.1"/>
</dbReference>
<evidence type="ECO:0000256" key="3">
    <source>
        <dbReference type="ARBA" id="ARBA00022670"/>
    </source>
</evidence>
<dbReference type="HOGENOM" id="CLU_026846_4_1_0"/>
<feature type="domain" description="Csd3-like second N-terminal" evidence="10">
    <location>
        <begin position="171"/>
        <end position="291"/>
    </location>
</feature>
<keyword evidence="8" id="KW-0472">Membrane</keyword>
<evidence type="ECO:0000313" key="12">
    <source>
        <dbReference type="Proteomes" id="UP000005297"/>
    </source>
</evidence>
<keyword evidence="6" id="KW-0862">Zinc</keyword>
<name>Q0EXN4_9PROT</name>
<dbReference type="Proteomes" id="UP000005297">
    <property type="component" value="Unassembled WGS sequence"/>
</dbReference>
<evidence type="ECO:0000256" key="7">
    <source>
        <dbReference type="ARBA" id="ARBA00023049"/>
    </source>
</evidence>
<dbReference type="InterPro" id="IPR050570">
    <property type="entry name" value="Cell_wall_metabolism_enzyme"/>
</dbReference>
<dbReference type="Gene3D" id="3.10.450.350">
    <property type="match status" value="1"/>
</dbReference>
<sequence length="441" mass="49623">MSKFRLHDLLKQLKHGKQAAPVSGSRRRIPAWSLWSGTAVAVVLLFIVIGISISPVARTVISHEEWLSPELSKANKVESKSIRIHRGDHAVSILQRLGFSLSESRQIVIAATDRYNLKDIRTGKVFKRVDSAESTDVYYNINEMAQLHLQRQIGQQVWTCNMEARTLLTRQRVVTGKIVDSLFGAADEAGMDQRTTMNLVDIFAWDIDFARDMRRGDSFSVVYEEHFGEDGRILDTTILAAEFVNQGNHFRAVRYEKSDGTSSYYTPDGKSMRKAYLKAPVKFSRISSRFQLSRKHPILGYTRAHRGVDYAASSGTPIHAVGDGYISFIGWKHGFGRFILITHNNRNHSTAYAHMRAFARGLKRGDRVKQGQVIGYVGMSGLATGPHLHFEFRVRGVAVNPLTVKHPPARPIPAKERDRFMQQTAPLLVELNKLQSPAAWG</sequence>
<dbReference type="Gene3D" id="2.70.70.10">
    <property type="entry name" value="Glucose Permease (Domain IIA)"/>
    <property type="match status" value="1"/>
</dbReference>
<keyword evidence="5" id="KW-0378">Hydrolase</keyword>
<dbReference type="AlphaFoldDB" id="Q0EXN4"/>
<dbReference type="PANTHER" id="PTHR21666:SF288">
    <property type="entry name" value="CELL DIVISION PROTEIN YTFB"/>
    <property type="match status" value="1"/>
</dbReference>
<dbReference type="InterPro" id="IPR016047">
    <property type="entry name" value="M23ase_b-sheet_dom"/>
</dbReference>
<evidence type="ECO:0000256" key="5">
    <source>
        <dbReference type="ARBA" id="ARBA00022801"/>
    </source>
</evidence>
<dbReference type="STRING" id="314344.AL013_12340"/>
<dbReference type="eggNOG" id="COG0739">
    <property type="taxonomic scope" value="Bacteria"/>
</dbReference>
<comment type="caution">
    <text evidence="11">The sequence shown here is derived from an EMBL/GenBank/DDBJ whole genome shotgun (WGS) entry which is preliminary data.</text>
</comment>
<proteinExistence type="predicted"/>
<dbReference type="EMBL" id="AATS01000013">
    <property type="protein sequence ID" value="EAU54013.1"/>
    <property type="molecule type" value="Genomic_DNA"/>
</dbReference>
<dbReference type="GO" id="GO:0006508">
    <property type="term" value="P:proteolysis"/>
    <property type="evidence" value="ECO:0007669"/>
    <property type="project" value="UniProtKB-KW"/>
</dbReference>
<dbReference type="Pfam" id="PF19425">
    <property type="entry name" value="Csd3_N2"/>
    <property type="match status" value="1"/>
</dbReference>
<dbReference type="CDD" id="cd12797">
    <property type="entry name" value="M23_peptidase"/>
    <property type="match status" value="1"/>
</dbReference>
<dbReference type="InterPro" id="IPR011055">
    <property type="entry name" value="Dup_hybrid_motif"/>
</dbReference>
<protein>
    <submittedName>
        <fullName evidence="11">Membrane protein</fullName>
    </submittedName>
</protein>
<keyword evidence="7" id="KW-0482">Metalloprotease</keyword>
<keyword evidence="3" id="KW-0645">Protease</keyword>
<dbReference type="GO" id="GO:0046872">
    <property type="term" value="F:metal ion binding"/>
    <property type="evidence" value="ECO:0007669"/>
    <property type="project" value="UniProtKB-KW"/>
</dbReference>
<dbReference type="InterPro" id="IPR045834">
    <property type="entry name" value="Csd3_N2"/>
</dbReference>
<evidence type="ECO:0000256" key="6">
    <source>
        <dbReference type="ARBA" id="ARBA00022833"/>
    </source>
</evidence>